<feature type="compositionally biased region" description="Polar residues" evidence="1">
    <location>
        <begin position="345"/>
        <end position="356"/>
    </location>
</feature>
<comment type="caution">
    <text evidence="3">The sequence shown here is derived from an EMBL/GenBank/DDBJ whole genome shotgun (WGS) entry which is preliminary data.</text>
</comment>
<dbReference type="InterPro" id="IPR002225">
    <property type="entry name" value="3Beta_OHSteriod_DH/Estase"/>
</dbReference>
<dbReference type="EMBL" id="MUZQ01000070">
    <property type="protein sequence ID" value="OWK59865.1"/>
    <property type="molecule type" value="Genomic_DNA"/>
</dbReference>
<name>A0A218V1F8_9PASE</name>
<sequence>MNCTRLADMTERLNTLEAKILLLEAAERSPALENNLPITGTTATWYEELLPDAFPLLNPGTVLRKSVGSAEPKGHRGAEEQLIPQVFHSELILEGKLALSESCLSRKELAQSCAAQARQELLSPRVVDQSSLLACQDLQASLDQKDPKETEEREKCMSFLAGGKHESNVHSSEIFVQEKLNDHLRRQKGEPGKKGEEGDKGADVRMYFYCFTFGFVTLLSFNHIPFDRVWCSQSDIVDKKPIVPHIPTSVLFAFLQGEGVQQLREALKILAERVLILEHMIGIHDSLSSIEPGSGQDVILGSPLRSSIKIKRGGPRQPQAHQILSSLLDDGEARRRSHRMKPEETSPSQSNPTSGFLQIPEAAPPSFSLSHSQLQERKKGKIRRKCYNAVSNNNTKREDEDEEQMPRAAMEGTAMLRKGEGVQQLREALKILAERVLILEHMIGIHGTENVVRTCCVLNIPDLLCTISIAAVGPNTSCEPLLRTFPGCSARLRTMALPNLRLASDTPRGNEDTQKVGKWSCPTARQKPWQKKLCLKPMEQRYKMQTCILSAHTVYGEKAAFLQELCVLARARNGLLSYLEPEDTEQNHTYVGNVAWRHILAARQLHCRQTCGRTGVLAVVTAQAGRGSWPGTSCCPEHTLGEAGLSHPLLEGVVDDTTAQDHQGHHVSFLEATAFPQRAPAEHHHQLLL</sequence>
<proteinExistence type="predicted"/>
<feature type="domain" description="3-beta hydroxysteroid dehydrogenase/isomerase" evidence="2">
    <location>
        <begin position="505"/>
        <end position="607"/>
    </location>
</feature>
<dbReference type="Proteomes" id="UP000197619">
    <property type="component" value="Unassembled WGS sequence"/>
</dbReference>
<dbReference type="AlphaFoldDB" id="A0A218V1F8"/>
<evidence type="ECO:0000313" key="4">
    <source>
        <dbReference type="Proteomes" id="UP000197619"/>
    </source>
</evidence>
<reference evidence="3 4" key="1">
    <citation type="submission" date="2017-05" db="EMBL/GenBank/DDBJ databases">
        <title>Genome of assembly of the Bengalese finch, Lonchura striata domestica.</title>
        <authorList>
            <person name="Colquitt B.M."/>
            <person name="Brainard M.S."/>
        </authorList>
    </citation>
    <scope>NUCLEOTIDE SEQUENCE [LARGE SCALE GENOMIC DNA]</scope>
    <source>
        <strain evidence="3">White83orange57</strain>
    </source>
</reference>
<evidence type="ECO:0000313" key="3">
    <source>
        <dbReference type="EMBL" id="OWK59865.1"/>
    </source>
</evidence>
<accession>A0A218V1F8</accession>
<evidence type="ECO:0000259" key="2">
    <source>
        <dbReference type="Pfam" id="PF01073"/>
    </source>
</evidence>
<gene>
    <name evidence="3" type="primary">COL26A1</name>
    <name evidence="3" type="ORF">RLOC_00009033</name>
</gene>
<dbReference type="Pfam" id="PF01073">
    <property type="entry name" value="3Beta_HSD"/>
    <property type="match status" value="1"/>
</dbReference>
<keyword evidence="4" id="KW-1185">Reference proteome</keyword>
<keyword evidence="3" id="KW-0176">Collagen</keyword>
<protein>
    <submittedName>
        <fullName evidence="3">Collagen alpha-1(XXVI) chain</fullName>
    </submittedName>
</protein>
<organism evidence="3 4">
    <name type="scientific">Lonchura striata</name>
    <name type="common">white-rumped munia</name>
    <dbReference type="NCBI Taxonomy" id="40157"/>
    <lineage>
        <taxon>Eukaryota</taxon>
        <taxon>Metazoa</taxon>
        <taxon>Chordata</taxon>
        <taxon>Craniata</taxon>
        <taxon>Vertebrata</taxon>
        <taxon>Euteleostomi</taxon>
        <taxon>Archelosauria</taxon>
        <taxon>Archosauria</taxon>
        <taxon>Dinosauria</taxon>
        <taxon>Saurischia</taxon>
        <taxon>Theropoda</taxon>
        <taxon>Coelurosauria</taxon>
        <taxon>Aves</taxon>
        <taxon>Neognathae</taxon>
        <taxon>Neoaves</taxon>
        <taxon>Telluraves</taxon>
        <taxon>Australaves</taxon>
        <taxon>Passeriformes</taxon>
        <taxon>Passeroidea</taxon>
        <taxon>Estrildidae</taxon>
        <taxon>Estrildinae</taxon>
        <taxon>Lonchura</taxon>
    </lineage>
</organism>
<dbReference type="GO" id="GO:0006694">
    <property type="term" value="P:steroid biosynthetic process"/>
    <property type="evidence" value="ECO:0007669"/>
    <property type="project" value="InterPro"/>
</dbReference>
<dbReference type="GO" id="GO:0016616">
    <property type="term" value="F:oxidoreductase activity, acting on the CH-OH group of donors, NAD or NADP as acceptor"/>
    <property type="evidence" value="ECO:0007669"/>
    <property type="project" value="InterPro"/>
</dbReference>
<evidence type="ECO:0000256" key="1">
    <source>
        <dbReference type="SAM" id="MobiDB-lite"/>
    </source>
</evidence>
<feature type="region of interest" description="Disordered" evidence="1">
    <location>
        <begin position="326"/>
        <end position="374"/>
    </location>
</feature>
<dbReference type="GO" id="GO:0005581">
    <property type="term" value="C:collagen trimer"/>
    <property type="evidence" value="ECO:0007669"/>
    <property type="project" value="UniProtKB-KW"/>
</dbReference>